<dbReference type="PANTHER" id="PTHR42973">
    <property type="entry name" value="BINDING OXIDOREDUCTASE, PUTATIVE (AFU_ORTHOLOGUE AFUA_1G17690)-RELATED"/>
    <property type="match status" value="1"/>
</dbReference>
<dbReference type="InterPro" id="IPR016169">
    <property type="entry name" value="FAD-bd_PCMH_sub2"/>
</dbReference>
<dbReference type="InterPro" id="IPR050416">
    <property type="entry name" value="FAD-linked_Oxidoreductase"/>
</dbReference>
<dbReference type="PANTHER" id="PTHR42973:SF7">
    <property type="entry name" value="FAD-BINDING PCMH-TYPE DOMAIN-CONTAINING PROTEIN"/>
    <property type="match status" value="1"/>
</dbReference>
<evidence type="ECO:0000256" key="3">
    <source>
        <dbReference type="ARBA" id="ARBA00022827"/>
    </source>
</evidence>
<dbReference type="InterPro" id="IPR016167">
    <property type="entry name" value="FAD-bd_PCMH_sub1"/>
</dbReference>
<dbReference type="GO" id="GO:0016491">
    <property type="term" value="F:oxidoreductase activity"/>
    <property type="evidence" value="ECO:0007669"/>
    <property type="project" value="UniProtKB-KW"/>
</dbReference>
<dbReference type="Pfam" id="PF01565">
    <property type="entry name" value="FAD_binding_4"/>
    <property type="match status" value="1"/>
</dbReference>
<dbReference type="InterPro" id="IPR006094">
    <property type="entry name" value="Oxid_FAD_bind_N"/>
</dbReference>
<evidence type="ECO:0000313" key="7">
    <source>
        <dbReference type="Proteomes" id="UP000236621"/>
    </source>
</evidence>
<accession>A0A2K3QQZ9</accession>
<evidence type="ECO:0000256" key="4">
    <source>
        <dbReference type="ARBA" id="ARBA00023002"/>
    </source>
</evidence>
<dbReference type="AlphaFoldDB" id="A0A2K3QQZ9"/>
<keyword evidence="2" id="KW-0285">Flavoprotein</keyword>
<evidence type="ECO:0000313" key="6">
    <source>
        <dbReference type="EMBL" id="PNY29973.1"/>
    </source>
</evidence>
<comment type="similarity">
    <text evidence="1">Belongs to the oxygen-dependent FAD-linked oxidoreductase family.</text>
</comment>
<gene>
    <name evidence="6" type="ORF">TCAP_00110</name>
</gene>
<dbReference type="InterPro" id="IPR016166">
    <property type="entry name" value="FAD-bd_PCMH"/>
</dbReference>
<dbReference type="InterPro" id="IPR036318">
    <property type="entry name" value="FAD-bd_PCMH-like_sf"/>
</dbReference>
<dbReference type="Gene3D" id="3.30.43.10">
    <property type="entry name" value="Uridine Diphospho-n-acetylenolpyruvylglucosamine Reductase, domain 2"/>
    <property type="match status" value="1"/>
</dbReference>
<dbReference type="GO" id="GO:0071949">
    <property type="term" value="F:FAD binding"/>
    <property type="evidence" value="ECO:0007669"/>
    <property type="project" value="InterPro"/>
</dbReference>
<dbReference type="SUPFAM" id="SSF56176">
    <property type="entry name" value="FAD-binding/transporter-associated domain-like"/>
    <property type="match status" value="1"/>
</dbReference>
<dbReference type="Gene3D" id="3.40.462.20">
    <property type="match status" value="1"/>
</dbReference>
<feature type="domain" description="FAD-binding PCMH-type" evidence="5">
    <location>
        <begin position="34"/>
        <end position="201"/>
    </location>
</feature>
<organism evidence="6 7">
    <name type="scientific">Tolypocladium capitatum</name>
    <dbReference type="NCBI Taxonomy" id="45235"/>
    <lineage>
        <taxon>Eukaryota</taxon>
        <taxon>Fungi</taxon>
        <taxon>Dikarya</taxon>
        <taxon>Ascomycota</taxon>
        <taxon>Pezizomycotina</taxon>
        <taxon>Sordariomycetes</taxon>
        <taxon>Hypocreomycetidae</taxon>
        <taxon>Hypocreales</taxon>
        <taxon>Ophiocordycipitaceae</taxon>
        <taxon>Tolypocladium</taxon>
    </lineage>
</organism>
<dbReference type="InterPro" id="IPR012951">
    <property type="entry name" value="BBE"/>
</dbReference>
<evidence type="ECO:0000259" key="5">
    <source>
        <dbReference type="PROSITE" id="PS51387"/>
    </source>
</evidence>
<keyword evidence="7" id="KW-1185">Reference proteome</keyword>
<dbReference type="InterPro" id="IPR006093">
    <property type="entry name" value="Oxy_OxRdtase_FAD_BS"/>
</dbReference>
<keyword evidence="3" id="KW-0274">FAD</keyword>
<evidence type="ECO:0000256" key="2">
    <source>
        <dbReference type="ARBA" id="ARBA00022630"/>
    </source>
</evidence>
<keyword evidence="4" id="KW-0560">Oxidoreductase</keyword>
<dbReference type="OrthoDB" id="407275at2759"/>
<dbReference type="EMBL" id="NRSZ01000017">
    <property type="protein sequence ID" value="PNY29973.1"/>
    <property type="molecule type" value="Genomic_DNA"/>
</dbReference>
<evidence type="ECO:0000256" key="1">
    <source>
        <dbReference type="ARBA" id="ARBA00005466"/>
    </source>
</evidence>
<dbReference type="Pfam" id="PF08031">
    <property type="entry name" value="BBE"/>
    <property type="match status" value="1"/>
</dbReference>
<dbReference type="PROSITE" id="PS00862">
    <property type="entry name" value="OX2_COVAL_FAD"/>
    <property type="match status" value="1"/>
</dbReference>
<reference evidence="6 7" key="1">
    <citation type="submission" date="2017-08" db="EMBL/GenBank/DDBJ databases">
        <title>Harnessing the power of phylogenomics to disentangle the directionality and signatures of interkingdom host jumping in the parasitic fungal genus Tolypocladium.</title>
        <authorList>
            <person name="Quandt C.A."/>
            <person name="Patterson W."/>
            <person name="Spatafora J.W."/>
        </authorList>
    </citation>
    <scope>NUCLEOTIDE SEQUENCE [LARGE SCALE GENOMIC DNA]</scope>
    <source>
        <strain evidence="6 7">CBS 113982</strain>
    </source>
</reference>
<proteinExistence type="inferred from homology"/>
<dbReference type="Gene3D" id="3.30.465.10">
    <property type="match status" value="1"/>
</dbReference>
<dbReference type="Proteomes" id="UP000236621">
    <property type="component" value="Unassembled WGS sequence"/>
</dbReference>
<dbReference type="STRING" id="45235.A0A2K3QQZ9"/>
<sequence>MALAVESWIAASGMPYALPNTKDFEDWHSSYIGNDTARPLVIARPRNGDDVSGIVKSCVQNSVDIVVRGGGHDLHGRFTAANAVSIDLRDLNTVIPSDGGKTVRIGGGSTARHILEELKLHNLQIPTGGCANVGINGWSLIGGYGPLTSSYGLGVDQIVGAKIVNAQGDIIDATEEMLTGMRGGGGNFGIVVELTSKAYPFHNLHAGQVAFQTSNLTQTLTKFFDGYYSWEQQFGPLPDEFWVQPLVWQPPGQNASLIANFVWNGEPSDESALWLNRTASLGTPVADPFITVKRESLLDYLIAFLLMLPAVGLGSTQTASLSSISGQGVASIVEMAAKLPADVTGGLGIHLLRQENPSFRHDIPSSVFPNREPHVMLEIMGMGIDATSAQHGTEWAIATRDQFLALPEHLDKTYPAMTDPSVSDPKKMYGDKYDQLMSLKKQFDPTNVFKHAVPKLGL</sequence>
<comment type="caution">
    <text evidence="6">The sequence shown here is derived from an EMBL/GenBank/DDBJ whole genome shotgun (WGS) entry which is preliminary data.</text>
</comment>
<dbReference type="PROSITE" id="PS51387">
    <property type="entry name" value="FAD_PCMH"/>
    <property type="match status" value="1"/>
</dbReference>
<name>A0A2K3QQZ9_9HYPO</name>
<protein>
    <recommendedName>
        <fullName evidence="5">FAD-binding PCMH-type domain-containing protein</fullName>
    </recommendedName>
</protein>